<comment type="caution">
    <text evidence="1">The sequence shown here is derived from an EMBL/GenBank/DDBJ whole genome shotgun (WGS) entry which is preliminary data.</text>
</comment>
<protein>
    <submittedName>
        <fullName evidence="1">Uncharacterized protein</fullName>
    </submittedName>
</protein>
<name>A0ACB6RKR1_9PLEO</name>
<sequence length="246" mass="27178">MVILFLFDVVHSNHRHLLPPAADTRGLTRCRTTCRTTCQRLSWVVSINTPEHNPAVRTAGSLDTCHMVCLYFTSHGATQEIRLDGMVVVASVLPPNNLYVTGLLPAIDKSPRSSIPLLTPARHTAFFGDNLAIYLHFVLCTSSLHSQLHQVNAKSATSRMRLSPIILAATALITASAVPLPLHDTNTQRLPDHPTFTHHPDYPATDIVQKHKYVPEIVEPILRLCGRSLGYQDTALLSLREMNSVS</sequence>
<organism evidence="1 2">
    <name type="scientific">Macroventuria anomochaeta</name>
    <dbReference type="NCBI Taxonomy" id="301207"/>
    <lineage>
        <taxon>Eukaryota</taxon>
        <taxon>Fungi</taxon>
        <taxon>Dikarya</taxon>
        <taxon>Ascomycota</taxon>
        <taxon>Pezizomycotina</taxon>
        <taxon>Dothideomycetes</taxon>
        <taxon>Pleosporomycetidae</taxon>
        <taxon>Pleosporales</taxon>
        <taxon>Pleosporineae</taxon>
        <taxon>Didymellaceae</taxon>
        <taxon>Macroventuria</taxon>
    </lineage>
</organism>
<proteinExistence type="predicted"/>
<evidence type="ECO:0000313" key="1">
    <source>
        <dbReference type="EMBL" id="KAF2621683.1"/>
    </source>
</evidence>
<keyword evidence="2" id="KW-1185">Reference proteome</keyword>
<dbReference type="EMBL" id="MU006752">
    <property type="protein sequence ID" value="KAF2621683.1"/>
    <property type="molecule type" value="Genomic_DNA"/>
</dbReference>
<evidence type="ECO:0000313" key="2">
    <source>
        <dbReference type="Proteomes" id="UP000799754"/>
    </source>
</evidence>
<dbReference type="Proteomes" id="UP000799754">
    <property type="component" value="Unassembled WGS sequence"/>
</dbReference>
<accession>A0ACB6RKR1</accession>
<gene>
    <name evidence="1" type="ORF">BU25DRAFT_426286</name>
</gene>
<reference evidence="1" key="1">
    <citation type="journal article" date="2020" name="Stud. Mycol.">
        <title>101 Dothideomycetes genomes: a test case for predicting lifestyles and emergence of pathogens.</title>
        <authorList>
            <person name="Haridas S."/>
            <person name="Albert R."/>
            <person name="Binder M."/>
            <person name="Bloem J."/>
            <person name="Labutti K."/>
            <person name="Salamov A."/>
            <person name="Andreopoulos B."/>
            <person name="Baker S."/>
            <person name="Barry K."/>
            <person name="Bills G."/>
            <person name="Bluhm B."/>
            <person name="Cannon C."/>
            <person name="Castanera R."/>
            <person name="Culley D."/>
            <person name="Daum C."/>
            <person name="Ezra D."/>
            <person name="Gonzalez J."/>
            <person name="Henrissat B."/>
            <person name="Kuo A."/>
            <person name="Liang C."/>
            <person name="Lipzen A."/>
            <person name="Lutzoni F."/>
            <person name="Magnuson J."/>
            <person name="Mondo S."/>
            <person name="Nolan M."/>
            <person name="Ohm R."/>
            <person name="Pangilinan J."/>
            <person name="Park H.-J."/>
            <person name="Ramirez L."/>
            <person name="Alfaro M."/>
            <person name="Sun H."/>
            <person name="Tritt A."/>
            <person name="Yoshinaga Y."/>
            <person name="Zwiers L.-H."/>
            <person name="Turgeon B."/>
            <person name="Goodwin S."/>
            <person name="Spatafora J."/>
            <person name="Crous P."/>
            <person name="Grigoriev I."/>
        </authorList>
    </citation>
    <scope>NUCLEOTIDE SEQUENCE</scope>
    <source>
        <strain evidence="1">CBS 525.71</strain>
    </source>
</reference>